<protein>
    <recommendedName>
        <fullName evidence="2">Histone deacetylase domain-containing protein</fullName>
    </recommendedName>
</protein>
<dbReference type="InterPro" id="IPR023696">
    <property type="entry name" value="Ureohydrolase_dom_sf"/>
</dbReference>
<dbReference type="Proteomes" id="UP001190700">
    <property type="component" value="Unassembled WGS sequence"/>
</dbReference>
<dbReference type="GO" id="GO:0040029">
    <property type="term" value="P:epigenetic regulation of gene expression"/>
    <property type="evidence" value="ECO:0007669"/>
    <property type="project" value="TreeGrafter"/>
</dbReference>
<dbReference type="Pfam" id="PF00850">
    <property type="entry name" value="Hist_deacetyl"/>
    <property type="match status" value="1"/>
</dbReference>
<organism evidence="3 4">
    <name type="scientific">Cymbomonas tetramitiformis</name>
    <dbReference type="NCBI Taxonomy" id="36881"/>
    <lineage>
        <taxon>Eukaryota</taxon>
        <taxon>Viridiplantae</taxon>
        <taxon>Chlorophyta</taxon>
        <taxon>Pyramimonadophyceae</taxon>
        <taxon>Pyramimonadales</taxon>
        <taxon>Pyramimonadaceae</taxon>
        <taxon>Cymbomonas</taxon>
    </lineage>
</organism>
<dbReference type="InterPro" id="IPR023801">
    <property type="entry name" value="His_deacetylse_dom"/>
</dbReference>
<feature type="domain" description="Histone deacetylase" evidence="2">
    <location>
        <begin position="98"/>
        <end position="362"/>
    </location>
</feature>
<dbReference type="SUPFAM" id="SSF52768">
    <property type="entry name" value="Arginase/deacetylase"/>
    <property type="match status" value="1"/>
</dbReference>
<name>A0AAE0ES26_9CHLO</name>
<dbReference type="Gene3D" id="3.40.800.20">
    <property type="entry name" value="Histone deacetylase domain"/>
    <property type="match status" value="1"/>
</dbReference>
<dbReference type="EMBL" id="LGRX02034096">
    <property type="protein sequence ID" value="KAK3238823.1"/>
    <property type="molecule type" value="Genomic_DNA"/>
</dbReference>
<accession>A0AAE0ES26</accession>
<evidence type="ECO:0000256" key="1">
    <source>
        <dbReference type="SAM" id="MobiDB-lite"/>
    </source>
</evidence>
<dbReference type="AlphaFoldDB" id="A0AAE0ES26"/>
<evidence type="ECO:0000259" key="2">
    <source>
        <dbReference type="Pfam" id="PF00850"/>
    </source>
</evidence>
<dbReference type="InterPro" id="IPR037138">
    <property type="entry name" value="His_deacetylse_dom_sf"/>
</dbReference>
<feature type="compositionally biased region" description="Basic residues" evidence="1">
    <location>
        <begin position="1"/>
        <end position="12"/>
    </location>
</feature>
<feature type="region of interest" description="Disordered" evidence="1">
    <location>
        <begin position="1"/>
        <end position="31"/>
    </location>
</feature>
<keyword evidence="4" id="KW-1185">Reference proteome</keyword>
<comment type="caution">
    <text evidence="3">The sequence shown here is derived from an EMBL/GenBank/DDBJ whole genome shotgun (WGS) entry which is preliminary data.</text>
</comment>
<dbReference type="PANTHER" id="PTHR10625">
    <property type="entry name" value="HISTONE DEACETYLASE HDAC1-RELATED"/>
    <property type="match status" value="1"/>
</dbReference>
<evidence type="ECO:0000313" key="4">
    <source>
        <dbReference type="Proteomes" id="UP001190700"/>
    </source>
</evidence>
<sequence length="391" mass="42073">MGKSGGRGKRRQPAPTAVGPVRKRERTTGATACPHAFHRAEAIRHRYEPDYGWPKAGQALMFGSPPADAPLLTEGPWADGCKCASGSTCLATVCDPTLHVATPPPVTDDLLLTAHSREFLQELHAVDCCELKRIFEVKTIPDRVALLGSYRRMVASTVLGAAVAWGYGSAVSLCGGLHHASRDVADGGDPYADVIISWIALRNVLIEERLVADPVALYIDLDVHHADGFAFAMHELGIRSHFKMLDAYNCEIWPVSTATGDNRASLGYLDIGVPYDCRTSSKAFLKKVGGALERAEKELPKPDLIYYMANMDALEGDPLGYASVTADGMHARDQMVHDWAAKLGVPIFMMAGGGYSEQGCSVAGSSLANLQKRHHVWTGREDGTNCPACGS</sequence>
<dbReference type="PANTHER" id="PTHR10625:SF23">
    <property type="entry name" value="HISTONE DEACETYLASE 11"/>
    <property type="match status" value="1"/>
</dbReference>
<reference evidence="3 4" key="1">
    <citation type="journal article" date="2015" name="Genome Biol. Evol.">
        <title>Comparative Genomics of a Bacterivorous Green Alga Reveals Evolutionary Causalities and Consequences of Phago-Mixotrophic Mode of Nutrition.</title>
        <authorList>
            <person name="Burns J.A."/>
            <person name="Paasch A."/>
            <person name="Narechania A."/>
            <person name="Kim E."/>
        </authorList>
    </citation>
    <scope>NUCLEOTIDE SEQUENCE [LARGE SCALE GENOMIC DNA]</scope>
    <source>
        <strain evidence="3 4">PLY_AMNH</strain>
    </source>
</reference>
<evidence type="ECO:0000313" key="3">
    <source>
        <dbReference type="EMBL" id="KAK3238823.1"/>
    </source>
</evidence>
<proteinExistence type="predicted"/>
<dbReference type="GO" id="GO:0004407">
    <property type="term" value="F:histone deacetylase activity"/>
    <property type="evidence" value="ECO:0007669"/>
    <property type="project" value="TreeGrafter"/>
</dbReference>
<gene>
    <name evidence="3" type="ORF">CYMTET_51202</name>
</gene>
<dbReference type="GO" id="GO:0000118">
    <property type="term" value="C:histone deacetylase complex"/>
    <property type="evidence" value="ECO:0007669"/>
    <property type="project" value="TreeGrafter"/>
</dbReference>